<dbReference type="Proteomes" id="UP000319716">
    <property type="component" value="Unassembled WGS sequence"/>
</dbReference>
<dbReference type="SUPFAM" id="SSF75005">
    <property type="entry name" value="Arabinanase/levansucrase/invertase"/>
    <property type="match status" value="1"/>
</dbReference>
<name>A0A4Y1ZGG3_9BACL</name>
<dbReference type="PANTHER" id="PTHR37036:SF2">
    <property type="entry name" value="DUF1861 FAMILY PROTEIN"/>
    <property type="match status" value="1"/>
</dbReference>
<dbReference type="InterPro" id="IPR023296">
    <property type="entry name" value="Glyco_hydro_beta-prop_sf"/>
</dbReference>
<proteinExistence type="predicted"/>
<accession>A0A4Y1ZGG3</accession>
<evidence type="ECO:0008006" key="3">
    <source>
        <dbReference type="Google" id="ProtNLM"/>
    </source>
</evidence>
<reference evidence="1 2" key="1">
    <citation type="submission" date="2017-11" db="EMBL/GenBank/DDBJ databases">
        <title>Draft Genome Sequence of Sporolactobacillus inulinus NBRC 111894 Isolated from Koso, a Japanese Sugar-Vegetable Fermented Beverage.</title>
        <authorList>
            <person name="Chiou T.Y."/>
            <person name="Oshima K."/>
            <person name="Suda W."/>
            <person name="Hattori M."/>
            <person name="Takahashi T."/>
        </authorList>
    </citation>
    <scope>NUCLEOTIDE SEQUENCE [LARGE SCALE GENOMIC DNA]</scope>
    <source>
        <strain evidence="1 2">NBRC111894</strain>
    </source>
</reference>
<dbReference type="Pfam" id="PF08950">
    <property type="entry name" value="DUF1861"/>
    <property type="match status" value="1"/>
</dbReference>
<organism evidence="1 2">
    <name type="scientific">Sporolactobacillus inulinus</name>
    <dbReference type="NCBI Taxonomy" id="2078"/>
    <lineage>
        <taxon>Bacteria</taxon>
        <taxon>Bacillati</taxon>
        <taxon>Bacillota</taxon>
        <taxon>Bacilli</taxon>
        <taxon>Bacillales</taxon>
        <taxon>Sporolactobacillaceae</taxon>
        <taxon>Sporolactobacillus</taxon>
    </lineage>
</organism>
<dbReference type="Gene3D" id="2.115.10.20">
    <property type="entry name" value="Glycosyl hydrolase domain, family 43"/>
    <property type="match status" value="1"/>
</dbReference>
<dbReference type="RefSeq" id="WP_262393321.1">
    <property type="nucleotide sequence ID" value="NZ_BEXB01000044.1"/>
</dbReference>
<evidence type="ECO:0000313" key="1">
    <source>
        <dbReference type="EMBL" id="GAY78266.1"/>
    </source>
</evidence>
<evidence type="ECO:0000313" key="2">
    <source>
        <dbReference type="Proteomes" id="UP000319716"/>
    </source>
</evidence>
<dbReference type="InterPro" id="IPR015045">
    <property type="entry name" value="MPT-1-like_LmxM"/>
</dbReference>
<sequence length="311" mass="34829">MERVTECLDLLEDYTSRHPTIYEVEKLNFLGAGAKDVYNCTAPFCDEGRQLIAARVESRESEEAHVGFFEQTAEGWRLVPDLPFFPLQDPFVTRIDGQLLFGGVWVKRAANGDSQWRTLFYQGPSIRMLKPYFEGPVGMKDLRLAQLPNGQILVLTRPQGRKGGRGKIGYLILASLSELTLDKIEDAPLLEGHFAEAEWGGANEVHPLKNGSAGVLGHIAYFDEQGNRHYYSMVFTLDPLTGSHTPVKIIAVRKDFLDGPAKRTDLRDVVFSGGAIRHRESGVMELYAGTSDAEAQRIVIDDPFLEEEHYE</sequence>
<comment type="caution">
    <text evidence="1">The sequence shown here is derived from an EMBL/GenBank/DDBJ whole genome shotgun (WGS) entry which is preliminary data.</text>
</comment>
<protein>
    <recommendedName>
        <fullName evidence="3">DUF1861 family protein</fullName>
    </recommendedName>
</protein>
<dbReference type="AlphaFoldDB" id="A0A4Y1ZGG3"/>
<dbReference type="EMBL" id="BEXB01000044">
    <property type="protein sequence ID" value="GAY78266.1"/>
    <property type="molecule type" value="Genomic_DNA"/>
</dbReference>
<gene>
    <name evidence="1" type="ORF">NBRC111894_3820</name>
</gene>
<dbReference type="PANTHER" id="PTHR37036">
    <property type="match status" value="1"/>
</dbReference>